<keyword evidence="10 17" id="KW-0675">Receptor</keyword>
<dbReference type="PANTHER" id="PTHR48063">
    <property type="entry name" value="LRR RECEPTOR-LIKE KINASE"/>
    <property type="match status" value="1"/>
</dbReference>
<keyword evidence="5 13" id="KW-0812">Transmembrane</keyword>
<keyword evidence="4" id="KW-0433">Leucine-rich repeat</keyword>
<accession>A0A444XJF9</accession>
<reference evidence="17 20" key="2">
    <citation type="submission" date="2020-01" db="EMBL/GenBank/DDBJ databases">
        <title>Genome sequence of Arachis hypogaea, cultivar Shitouqi.</title>
        <authorList>
            <person name="Zhuang W."/>
            <person name="Chen H."/>
            <person name="Varshney R."/>
            <person name="Wang D."/>
            <person name="Ming R."/>
        </authorList>
    </citation>
    <scope>NUCLEOTIDE SEQUENCE [LARGE SCALE GENOMIC DNA]</scope>
    <source>
        <tissue evidence="17">Young leaf</tissue>
    </source>
</reference>
<evidence type="ECO:0000256" key="8">
    <source>
        <dbReference type="ARBA" id="ARBA00022989"/>
    </source>
</evidence>
<evidence type="ECO:0000256" key="4">
    <source>
        <dbReference type="ARBA" id="ARBA00022614"/>
    </source>
</evidence>
<feature type="transmembrane region" description="Helical" evidence="13">
    <location>
        <begin position="998"/>
        <end position="1021"/>
    </location>
</feature>
<dbReference type="FunFam" id="3.80.10.10:FF:000095">
    <property type="entry name" value="LRR receptor-like serine/threonine-protein kinase GSO1"/>
    <property type="match status" value="1"/>
</dbReference>
<evidence type="ECO:0000256" key="9">
    <source>
        <dbReference type="ARBA" id="ARBA00023136"/>
    </source>
</evidence>
<evidence type="ECO:0000313" key="20">
    <source>
        <dbReference type="Proteomes" id="UP000464620"/>
    </source>
</evidence>
<reference evidence="18 19" key="1">
    <citation type="submission" date="2019-01" db="EMBL/GenBank/DDBJ databases">
        <title>Sequencing of cultivated peanut Arachis hypogaea provides insights into genome evolution and oil improvement.</title>
        <authorList>
            <person name="Chen X."/>
        </authorList>
    </citation>
    <scope>NUCLEOTIDE SEQUENCE [LARGE SCALE GENOMIC DNA]</scope>
    <source>
        <strain evidence="19">cv. Fuhuasheng</strain>
        <strain evidence="18">GDAAS-fuhuasheng2018</strain>
        <tissue evidence="18">Leaves</tissue>
    </source>
</reference>
<evidence type="ECO:0000256" key="6">
    <source>
        <dbReference type="ARBA" id="ARBA00022729"/>
    </source>
</evidence>
<dbReference type="FunFam" id="3.80.10.10:FF:000111">
    <property type="entry name" value="LRR receptor-like serine/threonine-protein kinase ERECTA"/>
    <property type="match status" value="1"/>
</dbReference>
<feature type="signal peptide" evidence="14">
    <location>
        <begin position="1"/>
        <end position="27"/>
    </location>
</feature>
<dbReference type="InterPro" id="IPR001611">
    <property type="entry name" value="Leu-rich_rpt"/>
</dbReference>
<dbReference type="Pfam" id="PF08263">
    <property type="entry name" value="LRRNT_2"/>
    <property type="match status" value="1"/>
</dbReference>
<evidence type="ECO:0000256" key="2">
    <source>
        <dbReference type="ARBA" id="ARBA00009592"/>
    </source>
</evidence>
<feature type="domain" description="Disease resistance R13L4/SHOC-2-like LRR" evidence="16">
    <location>
        <begin position="213"/>
        <end position="434"/>
    </location>
</feature>
<dbReference type="GO" id="GO:0016301">
    <property type="term" value="F:kinase activity"/>
    <property type="evidence" value="ECO:0007669"/>
    <property type="project" value="UniProtKB-KW"/>
</dbReference>
<dbReference type="OrthoDB" id="1060944at2759"/>
<dbReference type="AlphaFoldDB" id="A0A444XJF9"/>
<evidence type="ECO:0000256" key="7">
    <source>
        <dbReference type="ARBA" id="ARBA00022737"/>
    </source>
</evidence>
<evidence type="ECO:0000256" key="14">
    <source>
        <dbReference type="SAM" id="SignalP"/>
    </source>
</evidence>
<evidence type="ECO:0000256" key="1">
    <source>
        <dbReference type="ARBA" id="ARBA00004251"/>
    </source>
</evidence>
<dbReference type="Proteomes" id="UP000464620">
    <property type="component" value="Chromosome B09"/>
</dbReference>
<keyword evidence="3" id="KW-1003">Cell membrane</keyword>
<dbReference type="PANTHER" id="PTHR48063:SF112">
    <property type="entry name" value="RECEPTOR LIKE PROTEIN 30-LIKE"/>
    <property type="match status" value="1"/>
</dbReference>
<evidence type="ECO:0000256" key="12">
    <source>
        <dbReference type="SAM" id="MobiDB-lite"/>
    </source>
</evidence>
<feature type="domain" description="Leucine-rich repeat-containing N-terminal plant-type" evidence="15">
    <location>
        <begin position="41"/>
        <end position="79"/>
    </location>
</feature>
<comment type="similarity">
    <text evidence="2">Belongs to the RLP family.</text>
</comment>
<evidence type="ECO:0000313" key="19">
    <source>
        <dbReference type="Proteomes" id="UP000289738"/>
    </source>
</evidence>
<evidence type="ECO:0000256" key="3">
    <source>
        <dbReference type="ARBA" id="ARBA00022475"/>
    </source>
</evidence>
<dbReference type="PROSITE" id="PS51450">
    <property type="entry name" value="LRR"/>
    <property type="match status" value="2"/>
</dbReference>
<feature type="chain" id="PRO_5033431609" evidence="14">
    <location>
        <begin position="28"/>
        <end position="1049"/>
    </location>
</feature>
<dbReference type="SUPFAM" id="SSF52058">
    <property type="entry name" value="L domain-like"/>
    <property type="match status" value="2"/>
</dbReference>
<dbReference type="SUPFAM" id="SSF52047">
    <property type="entry name" value="RNI-like"/>
    <property type="match status" value="1"/>
</dbReference>
<dbReference type="Pfam" id="PF00560">
    <property type="entry name" value="LRR_1"/>
    <property type="match status" value="12"/>
</dbReference>
<evidence type="ECO:0000259" key="15">
    <source>
        <dbReference type="Pfam" id="PF08263"/>
    </source>
</evidence>
<keyword evidence="19" id="KW-1185">Reference proteome</keyword>
<keyword evidence="8 13" id="KW-1133">Transmembrane helix</keyword>
<dbReference type="SMART" id="SM00369">
    <property type="entry name" value="LRR_TYP"/>
    <property type="match status" value="15"/>
</dbReference>
<evidence type="ECO:0000256" key="11">
    <source>
        <dbReference type="ARBA" id="ARBA00023180"/>
    </source>
</evidence>
<dbReference type="PRINTS" id="PR00019">
    <property type="entry name" value="LEURICHRPT"/>
</dbReference>
<evidence type="ECO:0000256" key="5">
    <source>
        <dbReference type="ARBA" id="ARBA00022692"/>
    </source>
</evidence>
<evidence type="ECO:0000313" key="17">
    <source>
        <dbReference type="EMBL" id="QHN77214.1"/>
    </source>
</evidence>
<dbReference type="GO" id="GO:0009791">
    <property type="term" value="P:post-embryonic development"/>
    <property type="evidence" value="ECO:0007669"/>
    <property type="project" value="UniProtKB-ARBA"/>
</dbReference>
<evidence type="ECO:0000313" key="18">
    <source>
        <dbReference type="EMBL" id="RYQ89807.1"/>
    </source>
</evidence>
<dbReference type="EMBL" id="SDMP01000019">
    <property type="protein sequence ID" value="RYQ89807.1"/>
    <property type="molecule type" value="Genomic_DNA"/>
</dbReference>
<dbReference type="Proteomes" id="UP000289738">
    <property type="component" value="Chromosome B09"/>
</dbReference>
<gene>
    <name evidence="18" type="ORF">Ahy_B09g096262</name>
    <name evidence="17" type="ORF">DS421_19g650690</name>
</gene>
<organism evidence="18 19">
    <name type="scientific">Arachis hypogaea</name>
    <name type="common">Peanut</name>
    <dbReference type="NCBI Taxonomy" id="3818"/>
    <lineage>
        <taxon>Eukaryota</taxon>
        <taxon>Viridiplantae</taxon>
        <taxon>Streptophyta</taxon>
        <taxon>Embryophyta</taxon>
        <taxon>Tracheophyta</taxon>
        <taxon>Spermatophyta</taxon>
        <taxon>Magnoliopsida</taxon>
        <taxon>eudicotyledons</taxon>
        <taxon>Gunneridae</taxon>
        <taxon>Pentapetalae</taxon>
        <taxon>rosids</taxon>
        <taxon>fabids</taxon>
        <taxon>Fabales</taxon>
        <taxon>Fabaceae</taxon>
        <taxon>Papilionoideae</taxon>
        <taxon>50 kb inversion clade</taxon>
        <taxon>dalbergioids sensu lato</taxon>
        <taxon>Dalbergieae</taxon>
        <taxon>Pterocarpus clade</taxon>
        <taxon>Arachis</taxon>
    </lineage>
</organism>
<feature type="compositionally biased region" description="Acidic residues" evidence="12">
    <location>
        <begin position="977"/>
        <end position="987"/>
    </location>
</feature>
<keyword evidence="11" id="KW-0325">Glycoprotein</keyword>
<keyword evidence="7" id="KW-0677">Repeat</keyword>
<dbReference type="InterPro" id="IPR013210">
    <property type="entry name" value="LRR_N_plant-typ"/>
</dbReference>
<name>A0A444XJF9_ARAHY</name>
<dbReference type="InterPro" id="IPR003591">
    <property type="entry name" value="Leu-rich_rpt_typical-subtyp"/>
</dbReference>
<keyword evidence="6 14" id="KW-0732">Signal</keyword>
<evidence type="ECO:0000256" key="13">
    <source>
        <dbReference type="SAM" id="Phobius"/>
    </source>
</evidence>
<keyword evidence="17" id="KW-0418">Kinase</keyword>
<protein>
    <submittedName>
        <fullName evidence="17">LRR receptor-like serine/threonine-protein kinase</fullName>
    </submittedName>
</protein>
<evidence type="ECO:0000256" key="10">
    <source>
        <dbReference type="ARBA" id="ARBA00023170"/>
    </source>
</evidence>
<dbReference type="EMBL" id="CP031001">
    <property type="protein sequence ID" value="QHN77214.1"/>
    <property type="molecule type" value="Genomic_DNA"/>
</dbReference>
<feature type="region of interest" description="Disordered" evidence="12">
    <location>
        <begin position="968"/>
        <end position="991"/>
    </location>
</feature>
<dbReference type="Gene3D" id="3.80.10.10">
    <property type="entry name" value="Ribonuclease Inhibitor"/>
    <property type="match status" value="5"/>
</dbReference>
<dbReference type="FunFam" id="3.80.10.10:FF:000233">
    <property type="entry name" value="Leucine-rich repeat receptor-like protein kinase TDR"/>
    <property type="match status" value="1"/>
</dbReference>
<dbReference type="InterPro" id="IPR046956">
    <property type="entry name" value="RLP23-like"/>
</dbReference>
<keyword evidence="9 13" id="KW-0472">Membrane</keyword>
<evidence type="ECO:0000259" key="16">
    <source>
        <dbReference type="Pfam" id="PF23598"/>
    </source>
</evidence>
<dbReference type="InterPro" id="IPR032675">
    <property type="entry name" value="LRR_dom_sf"/>
</dbReference>
<keyword evidence="17" id="KW-0808">Transferase</keyword>
<dbReference type="InterPro" id="IPR055414">
    <property type="entry name" value="LRR_R13L4/SHOC2-like"/>
</dbReference>
<dbReference type="STRING" id="3818.A0A444XJF9"/>
<dbReference type="Pfam" id="PF23598">
    <property type="entry name" value="LRR_14"/>
    <property type="match status" value="1"/>
</dbReference>
<sequence length="1049" mass="117265">MANSTHERSISLAFLLLSIVLAVAVQALQSSGHAPPVGCLEEERQALVMLKASFKDPSSRLISWEEKHDCCQWNGVSCDNVTGHVVKLDLRNPCFLSREYGYFQPNCSLSKYMLESKQLHSSLFQFKYLTYLDLSGNNFHASSIPTFVNSSMQQLQFLFLSCSRFSGRIPFSLGSLTKLLFLDLSFNALYSDDVFWVSHLSALRYLHMSDVHMGKAHNLLQVLNMLPSLLELDLTNCSLNELQIRHELGGATNLSRLQFLNLSKNGIVEAPFLDTFQNSTSITVLDLSYNRLKEVPFWLGKFLNLANLNLRSNVLSGSFPSVLQNLTSLKYLDLSQNNIDSVPLWLSDLKGLQHLNVSLNNLSHVEGSLASILGNCCHLQTFDLSDNEIQGDLGHMESGCMRYDLEKLDLSKNELRGQLPAWLGQLENLVVLSLYSNLFYGSIPSSIGKLSNLKQLILYENQLNGTIPDSIGLLEKLSYLDLTYNQLVGVLPNSITKLANLKYLYLSYNKLHGSLPNSVGQLVSLGTLLLATNNFSGVIPRSLGQLVNLEILDLSENSIQGTIPPSLGQLSKLRFLYLYKNNLHGNIPQSLSQLLRLQELDMSSNHLGGLIFELRWSNQLQLFNLFGNAFIGSVPHDIADRLPNVRSFLLGNNLLNGSIPNSLCKIDSLYILDLSSNNFSGEIPDCWRATQEVSDIDLSSNRLSGIIPSSIGNLPSLEWLHLNNNSFHGDFPPFLRKLKQLRLLDLGENNLSGILPSWIGDFFSSMYLLRLPQNKFYGNIPTKICQLLELRILVLSNNKMSGPIPHCIMNLAGMILKKKSNETNADSQDQLQNEQEVMLSLKGAELVYSTNLRLVADFDLSNNNLSGSIPEGITMLTALQSLNLSYNKFSGKIPSQIGDMKLLESFDVSHNLLSGMIPNNMSSLTFLNHLNLSYNNLSGPIPKGNQFQTLDDPFLYIGNPSLCGPPLQNQCNAPVDDSQEDDDEDEDGKDKEDQKEKWLFYFVVALGFITGFWGFIGVFLLKKGWRHAYFQCIDDAMHKIVTIARSKQD</sequence>
<comment type="subcellular location">
    <subcellularLocation>
        <location evidence="1">Cell membrane</location>
        <topology evidence="1">Single-pass type I membrane protein</topology>
    </subcellularLocation>
</comment>
<proteinExistence type="inferred from homology"/>
<dbReference type="GO" id="GO:0005886">
    <property type="term" value="C:plasma membrane"/>
    <property type="evidence" value="ECO:0007669"/>
    <property type="project" value="UniProtKB-SubCell"/>
</dbReference>
<dbReference type="Pfam" id="PF13855">
    <property type="entry name" value="LRR_8"/>
    <property type="match status" value="1"/>
</dbReference>
<dbReference type="SMART" id="SM00365">
    <property type="entry name" value="LRR_SD22"/>
    <property type="match status" value="7"/>
</dbReference>